<protein>
    <submittedName>
        <fullName evidence="2">Uncharacterized protein</fullName>
    </submittedName>
</protein>
<dbReference type="AlphaFoldDB" id="A0A517SJH8"/>
<dbReference type="Proteomes" id="UP000315700">
    <property type="component" value="Chromosome"/>
</dbReference>
<organism evidence="2 3">
    <name type="scientific">Caulifigura coniformis</name>
    <dbReference type="NCBI Taxonomy" id="2527983"/>
    <lineage>
        <taxon>Bacteria</taxon>
        <taxon>Pseudomonadati</taxon>
        <taxon>Planctomycetota</taxon>
        <taxon>Planctomycetia</taxon>
        <taxon>Planctomycetales</taxon>
        <taxon>Planctomycetaceae</taxon>
        <taxon>Caulifigura</taxon>
    </lineage>
</organism>
<name>A0A517SJH8_9PLAN</name>
<gene>
    <name evidence="2" type="ORF">Pan44_43310</name>
</gene>
<reference evidence="2 3" key="1">
    <citation type="submission" date="2019-02" db="EMBL/GenBank/DDBJ databases">
        <title>Deep-cultivation of Planctomycetes and their phenomic and genomic characterization uncovers novel biology.</title>
        <authorList>
            <person name="Wiegand S."/>
            <person name="Jogler M."/>
            <person name="Boedeker C."/>
            <person name="Pinto D."/>
            <person name="Vollmers J."/>
            <person name="Rivas-Marin E."/>
            <person name="Kohn T."/>
            <person name="Peeters S.H."/>
            <person name="Heuer A."/>
            <person name="Rast P."/>
            <person name="Oberbeckmann S."/>
            <person name="Bunk B."/>
            <person name="Jeske O."/>
            <person name="Meyerdierks A."/>
            <person name="Storesund J.E."/>
            <person name="Kallscheuer N."/>
            <person name="Luecker S."/>
            <person name="Lage O.M."/>
            <person name="Pohl T."/>
            <person name="Merkel B.J."/>
            <person name="Hornburger P."/>
            <person name="Mueller R.-W."/>
            <person name="Bruemmer F."/>
            <person name="Labrenz M."/>
            <person name="Spormann A.M."/>
            <person name="Op den Camp H."/>
            <person name="Overmann J."/>
            <person name="Amann R."/>
            <person name="Jetten M.S.M."/>
            <person name="Mascher T."/>
            <person name="Medema M.H."/>
            <person name="Devos D.P."/>
            <person name="Kaster A.-K."/>
            <person name="Ovreas L."/>
            <person name="Rohde M."/>
            <person name="Galperin M.Y."/>
            <person name="Jogler C."/>
        </authorList>
    </citation>
    <scope>NUCLEOTIDE SEQUENCE [LARGE SCALE GENOMIC DNA]</scope>
    <source>
        <strain evidence="2 3">Pan44</strain>
    </source>
</reference>
<evidence type="ECO:0000256" key="1">
    <source>
        <dbReference type="SAM" id="MobiDB-lite"/>
    </source>
</evidence>
<keyword evidence="3" id="KW-1185">Reference proteome</keyword>
<dbReference type="InParanoid" id="A0A517SJH8"/>
<evidence type="ECO:0000313" key="2">
    <source>
        <dbReference type="EMBL" id="QDT56278.1"/>
    </source>
</evidence>
<dbReference type="RefSeq" id="WP_145033505.1">
    <property type="nucleotide sequence ID" value="NZ_CP036271.1"/>
</dbReference>
<feature type="region of interest" description="Disordered" evidence="1">
    <location>
        <begin position="119"/>
        <end position="140"/>
    </location>
</feature>
<sequence length="157" mass="18253">MVPVKLWEQLTADHGEHVQVGSWFLFQDGAQLNVQSLQYVESPLPSQPEHYPTIKKYLQTRLDLAQREFDLTKQDMTFVAAQCADQGWDLPHDFAEAQEQLAALKAIVDERRAAFDRHTAPERRANAQMQVHQDEEEVRRYRKQEAAREALEALQRL</sequence>
<accession>A0A517SJH8</accession>
<proteinExistence type="predicted"/>
<evidence type="ECO:0000313" key="3">
    <source>
        <dbReference type="Proteomes" id="UP000315700"/>
    </source>
</evidence>
<dbReference type="EMBL" id="CP036271">
    <property type="protein sequence ID" value="QDT56278.1"/>
    <property type="molecule type" value="Genomic_DNA"/>
</dbReference>
<dbReference type="KEGG" id="ccos:Pan44_43310"/>